<feature type="transmembrane region" description="Helical" evidence="1">
    <location>
        <begin position="7"/>
        <end position="25"/>
    </location>
</feature>
<keyword evidence="1" id="KW-1133">Transmembrane helix</keyword>
<dbReference type="STRING" id="1503.CLPU_20c00400"/>
<evidence type="ECO:0008006" key="4">
    <source>
        <dbReference type="Google" id="ProtNLM"/>
    </source>
</evidence>
<sequence>MKSKLHFLRIICISIIMTIIALVLVSCKGVSKNTILKEDIDEKEISISDQTELKVRMYLGDINITKSKDDKMKIRIKTTVEGKDDNTIEKMLSYLKHDVRNNKDTIEMNSTKKTDLPGIRNINSIVDIQVPSKIRNIYIDSEVGNIDILSDIQKGEIKTNVGDINIFTKNSESIILSTSTGNINLEGKIKDITAKSEIGDINIFTSEVKKLIAKAGKGNIKSQMNDIDSLGIYEFKNDTGNIDIRVPKDIPINVDDYNEKEIQDLTHEKITLQGILLKENGVRLYIDLRQVGKVKLQGI</sequence>
<evidence type="ECO:0000313" key="2">
    <source>
        <dbReference type="EMBL" id="KNF07264.1"/>
    </source>
</evidence>
<accession>A0A0L0W6X2</accession>
<organism evidence="2 3">
    <name type="scientific">Gottschalkia purinilytica</name>
    <name type="common">Clostridium purinilyticum</name>
    <dbReference type="NCBI Taxonomy" id="1503"/>
    <lineage>
        <taxon>Bacteria</taxon>
        <taxon>Bacillati</taxon>
        <taxon>Bacillota</taxon>
        <taxon>Tissierellia</taxon>
        <taxon>Tissierellales</taxon>
        <taxon>Gottschalkiaceae</taxon>
        <taxon>Gottschalkia</taxon>
    </lineage>
</organism>
<protein>
    <recommendedName>
        <fullName evidence="4">Adhesin domain-containing protein</fullName>
    </recommendedName>
</protein>
<name>A0A0L0W6X2_GOTPU</name>
<evidence type="ECO:0000313" key="3">
    <source>
        <dbReference type="Proteomes" id="UP000037267"/>
    </source>
</evidence>
<dbReference type="Proteomes" id="UP000037267">
    <property type="component" value="Unassembled WGS sequence"/>
</dbReference>
<keyword evidence="1" id="KW-0472">Membrane</keyword>
<proteinExistence type="predicted"/>
<keyword evidence="3" id="KW-1185">Reference proteome</keyword>
<reference evidence="3" key="1">
    <citation type="submission" date="2015-07" db="EMBL/GenBank/DDBJ databases">
        <title>Draft genome sequence of the purine-degrading Gottschalkia purinilyticum DSM 1384 (formerly Clostridium purinilyticum).</title>
        <authorList>
            <person name="Poehlein A."/>
            <person name="Schiel-Bengelsdorf B."/>
            <person name="Bengelsdorf F.R."/>
            <person name="Daniel R."/>
            <person name="Duerre P."/>
        </authorList>
    </citation>
    <scope>NUCLEOTIDE SEQUENCE [LARGE SCALE GENOMIC DNA]</scope>
    <source>
        <strain evidence="3">DSM 1384</strain>
    </source>
</reference>
<dbReference type="RefSeq" id="WP_050378624.1">
    <property type="nucleotide sequence ID" value="NZ_LGSS01000020.1"/>
</dbReference>
<gene>
    <name evidence="2" type="ORF">CLPU_20c00400</name>
</gene>
<evidence type="ECO:0000256" key="1">
    <source>
        <dbReference type="SAM" id="Phobius"/>
    </source>
</evidence>
<dbReference type="OrthoDB" id="2965133at2"/>
<keyword evidence="1" id="KW-0812">Transmembrane</keyword>
<dbReference type="EMBL" id="LGSS01000020">
    <property type="protein sequence ID" value="KNF07264.1"/>
    <property type="molecule type" value="Genomic_DNA"/>
</dbReference>
<dbReference type="PROSITE" id="PS51257">
    <property type="entry name" value="PROKAR_LIPOPROTEIN"/>
    <property type="match status" value="1"/>
</dbReference>
<dbReference type="AlphaFoldDB" id="A0A0L0W6X2"/>
<comment type="caution">
    <text evidence="2">The sequence shown here is derived from an EMBL/GenBank/DDBJ whole genome shotgun (WGS) entry which is preliminary data.</text>
</comment>